<dbReference type="CDD" id="cd05687">
    <property type="entry name" value="S1_RPS1_repeat_ec1_hs1"/>
    <property type="match status" value="1"/>
</dbReference>
<gene>
    <name evidence="10" type="primary">rpsA</name>
    <name evidence="10" type="ORF">ISQ19_05535</name>
</gene>
<accession>A0A937HNW6</accession>
<dbReference type="PROSITE" id="PS50126">
    <property type="entry name" value="S1"/>
    <property type="match status" value="6"/>
</dbReference>
<dbReference type="SMART" id="SM00316">
    <property type="entry name" value="S1"/>
    <property type="match status" value="6"/>
</dbReference>
<organism evidence="10 11">
    <name type="scientific">PS1 clade bacterium</name>
    <dbReference type="NCBI Taxonomy" id="2175152"/>
    <lineage>
        <taxon>Bacteria</taxon>
        <taxon>Pseudomonadati</taxon>
        <taxon>Pseudomonadota</taxon>
        <taxon>Alphaproteobacteria</taxon>
        <taxon>PS1 clade</taxon>
    </lineage>
</organism>
<comment type="caution">
    <text evidence="10">The sequence shown here is derived from an EMBL/GenBank/DDBJ whole genome shotgun (WGS) entry which is preliminary data.</text>
</comment>
<dbReference type="InterPro" id="IPR000110">
    <property type="entry name" value="Ribosomal_bS1"/>
</dbReference>
<dbReference type="InterPro" id="IPR003029">
    <property type="entry name" value="S1_domain"/>
</dbReference>
<evidence type="ECO:0000256" key="2">
    <source>
        <dbReference type="ARBA" id="ARBA00022737"/>
    </source>
</evidence>
<evidence type="ECO:0000313" key="10">
    <source>
        <dbReference type="EMBL" id="MBL6762141.1"/>
    </source>
</evidence>
<feature type="domain" description="S1 motif" evidence="9">
    <location>
        <begin position="24"/>
        <end position="90"/>
    </location>
</feature>
<feature type="domain" description="S1 motif" evidence="9">
    <location>
        <begin position="280"/>
        <end position="350"/>
    </location>
</feature>
<feature type="domain" description="S1 motif" evidence="9">
    <location>
        <begin position="108"/>
        <end position="174"/>
    </location>
</feature>
<evidence type="ECO:0000259" key="9">
    <source>
        <dbReference type="PROSITE" id="PS50126"/>
    </source>
</evidence>
<evidence type="ECO:0000256" key="6">
    <source>
        <dbReference type="ARBA" id="ARBA00025604"/>
    </source>
</evidence>
<dbReference type="GO" id="GO:0003735">
    <property type="term" value="F:structural constituent of ribosome"/>
    <property type="evidence" value="ECO:0007669"/>
    <property type="project" value="InterPro"/>
</dbReference>
<dbReference type="GO" id="GO:0022627">
    <property type="term" value="C:cytosolic small ribosomal subunit"/>
    <property type="evidence" value="ECO:0007669"/>
    <property type="project" value="TreeGrafter"/>
</dbReference>
<dbReference type="PIRSF" id="PIRSF002111">
    <property type="entry name" value="RpsA"/>
    <property type="match status" value="1"/>
</dbReference>
<evidence type="ECO:0000256" key="1">
    <source>
        <dbReference type="ARBA" id="ARBA00006767"/>
    </source>
</evidence>
<evidence type="ECO:0000256" key="8">
    <source>
        <dbReference type="SAM" id="MobiDB-lite"/>
    </source>
</evidence>
<dbReference type="Proteomes" id="UP000785783">
    <property type="component" value="Unassembled WGS sequence"/>
</dbReference>
<evidence type="ECO:0000256" key="3">
    <source>
        <dbReference type="ARBA" id="ARBA00022884"/>
    </source>
</evidence>
<dbReference type="Gene3D" id="2.40.50.140">
    <property type="entry name" value="Nucleic acid-binding proteins"/>
    <property type="match status" value="5"/>
</dbReference>
<dbReference type="NCBIfam" id="NF004955">
    <property type="entry name" value="PRK06299.1-5"/>
    <property type="match status" value="1"/>
</dbReference>
<dbReference type="AlphaFoldDB" id="A0A937HNW6"/>
<comment type="function">
    <text evidence="6 7">Binds mRNA; thus facilitating recognition of the initiation point. It is needed to translate mRNA with a short Shine-Dalgarno (SD) purine-rich sequence.</text>
</comment>
<comment type="similarity">
    <text evidence="1 7">Belongs to the bacterial ribosomal protein bS1 family.</text>
</comment>
<feature type="domain" description="S1 motif" evidence="9">
    <location>
        <begin position="453"/>
        <end position="523"/>
    </location>
</feature>
<protein>
    <recommendedName>
        <fullName evidence="7">30S ribosomal protein S1</fullName>
    </recommendedName>
</protein>
<reference evidence="10" key="1">
    <citation type="submission" date="2020-10" db="EMBL/GenBank/DDBJ databases">
        <title>Microbiome of the Black Sea water column analyzed by genome centric metagenomics.</title>
        <authorList>
            <person name="Cabello-Yeves P.J."/>
            <person name="Callieri C."/>
            <person name="Picazo A."/>
            <person name="Mehrshad M."/>
            <person name="Haro-Moreno J.M."/>
            <person name="Roda-Garcia J."/>
            <person name="Dzembekova N."/>
            <person name="Slabakova V."/>
            <person name="Slabakova N."/>
            <person name="Moncheva S."/>
            <person name="Rodriguez-Valera F."/>
        </authorList>
    </citation>
    <scope>NUCLEOTIDE SEQUENCE</scope>
    <source>
        <strain evidence="10">BS307-5m-G5</strain>
    </source>
</reference>
<keyword evidence="3 7" id="KW-0694">RNA-binding</keyword>
<dbReference type="InterPro" id="IPR050437">
    <property type="entry name" value="Ribos_protein_bS1-like"/>
</dbReference>
<dbReference type="NCBIfam" id="NF004952">
    <property type="entry name" value="PRK06299.1-2"/>
    <property type="match status" value="1"/>
</dbReference>
<feature type="domain" description="S1 motif" evidence="9">
    <location>
        <begin position="195"/>
        <end position="263"/>
    </location>
</feature>
<sequence>MNPSTDDFAALLEESFAADAPIEGTVVRGRVTAIENDLAIVDVGLKTEGRVPLREFSMAGQPAEIGVGDEVEVFVDRIENAMGEAVLSRDKARREESWVKLEKNFEADERVEGVIFGRVKGGFTVDLDGATAFLPGSQVDIRPVRDITPLMNTPQPFQILKMDRRRGNIVVSRRAIMEETRAEARNEIVSNLLEGQQVDGVVKNITDYGAFVDLGGVDGLLHVTDIAWRRVNHPSEVLTVGETVRVQVVKINAETQRISLGMKQLEADPWDEAASKFELNSKVTGRVTNITDYGAFVELDNGIEGLVHVSEMSWVKKNVHPGKIVSTSQEVEVMVLEVDAEKRRISLGLKQCMENPWEDFSSKFPIGTKLSGEIKNITEFGLFVGLDNDIDGMVHISDLDWNASGDEALAHYNKGDTVGAVVLDVDQEKERVSLGIKQLDGDPFESVADLRRGDAVTCEVTAVTDGGLEVSVAEGDVTAFIRRSDLSRDRQDQRPERFHVGDKLDAMVTNLDKRDRRVGLSIKALEIAEEKEAVAQYGSSDSGASLGDILGAALNRDEAPAVEEVAEEVVEEAAEEVVEEAAEEVVEEAAEEAAEETETDDEK</sequence>
<dbReference type="PANTHER" id="PTHR10724:SF7">
    <property type="entry name" value="SMALL RIBOSOMAL SUBUNIT PROTEIN BS1C"/>
    <property type="match status" value="1"/>
</dbReference>
<dbReference type="SUPFAM" id="SSF50249">
    <property type="entry name" value="Nucleic acid-binding proteins"/>
    <property type="match status" value="6"/>
</dbReference>
<feature type="domain" description="S1 motif" evidence="9">
    <location>
        <begin position="367"/>
        <end position="437"/>
    </location>
</feature>
<dbReference type="GO" id="GO:0003729">
    <property type="term" value="F:mRNA binding"/>
    <property type="evidence" value="ECO:0007669"/>
    <property type="project" value="TreeGrafter"/>
</dbReference>
<dbReference type="Pfam" id="PF00575">
    <property type="entry name" value="S1"/>
    <property type="match status" value="6"/>
</dbReference>
<name>A0A937HNW6_9PROT</name>
<feature type="compositionally biased region" description="Acidic residues" evidence="8">
    <location>
        <begin position="560"/>
        <end position="603"/>
    </location>
</feature>
<dbReference type="GO" id="GO:0006412">
    <property type="term" value="P:translation"/>
    <property type="evidence" value="ECO:0007669"/>
    <property type="project" value="InterPro"/>
</dbReference>
<keyword evidence="2" id="KW-0677">Repeat</keyword>
<dbReference type="InterPro" id="IPR012340">
    <property type="entry name" value="NA-bd_OB-fold"/>
</dbReference>
<dbReference type="CDD" id="cd05691">
    <property type="entry name" value="S1_RPS1_repeat_ec6"/>
    <property type="match status" value="1"/>
</dbReference>
<dbReference type="PANTHER" id="PTHR10724">
    <property type="entry name" value="30S RIBOSOMAL PROTEIN S1"/>
    <property type="match status" value="1"/>
</dbReference>
<dbReference type="EMBL" id="JADHOK010000076">
    <property type="protein sequence ID" value="MBL6762141.1"/>
    <property type="molecule type" value="Genomic_DNA"/>
</dbReference>
<evidence type="ECO:0000256" key="4">
    <source>
        <dbReference type="ARBA" id="ARBA00022980"/>
    </source>
</evidence>
<evidence type="ECO:0000313" key="11">
    <source>
        <dbReference type="Proteomes" id="UP000785783"/>
    </source>
</evidence>
<keyword evidence="4 7" id="KW-0689">Ribosomal protein</keyword>
<evidence type="ECO:0000256" key="5">
    <source>
        <dbReference type="ARBA" id="ARBA00023274"/>
    </source>
</evidence>
<dbReference type="InterPro" id="IPR035104">
    <property type="entry name" value="Ribosomal_protein_S1-like"/>
</dbReference>
<dbReference type="FunFam" id="2.40.50.140:FF:000011">
    <property type="entry name" value="30S ribosomal protein S1"/>
    <property type="match status" value="1"/>
</dbReference>
<dbReference type="PRINTS" id="PR00681">
    <property type="entry name" value="RIBOSOMALS1"/>
</dbReference>
<evidence type="ECO:0000256" key="7">
    <source>
        <dbReference type="PIRNR" id="PIRNR002111"/>
    </source>
</evidence>
<dbReference type="CDD" id="cd04465">
    <property type="entry name" value="S1_RPS1_repeat_ec2_hs2"/>
    <property type="match status" value="1"/>
</dbReference>
<dbReference type="CDD" id="cd05688">
    <property type="entry name" value="S1_RPS1_repeat_ec3"/>
    <property type="match status" value="1"/>
</dbReference>
<proteinExistence type="inferred from homology"/>
<dbReference type="NCBIfam" id="TIGR00717">
    <property type="entry name" value="rpsA"/>
    <property type="match status" value="1"/>
</dbReference>
<dbReference type="FunFam" id="2.40.50.140:FF:000018">
    <property type="entry name" value="30S ribosomal protein S1"/>
    <property type="match status" value="1"/>
</dbReference>
<keyword evidence="5 7" id="KW-0687">Ribonucleoprotein</keyword>
<feature type="region of interest" description="Disordered" evidence="8">
    <location>
        <begin position="558"/>
        <end position="603"/>
    </location>
</feature>